<dbReference type="PANTHER" id="PTHR24174">
    <property type="entry name" value="ANKYRIN REPEAT AND STERILE ALPHA MOTIF DOMAIN-CONTAINING PROTEIN 1"/>
    <property type="match status" value="1"/>
</dbReference>
<reference evidence="5 6" key="1">
    <citation type="submission" date="2016-11" db="EMBL/GenBank/DDBJ databases">
        <title>The macronuclear genome of Stentor coeruleus: a giant cell with tiny introns.</title>
        <authorList>
            <person name="Slabodnick M."/>
            <person name="Ruby J.G."/>
            <person name="Reiff S.B."/>
            <person name="Swart E.C."/>
            <person name="Gosai S."/>
            <person name="Prabakaran S."/>
            <person name="Witkowska E."/>
            <person name="Larue G.E."/>
            <person name="Fisher S."/>
            <person name="Freeman R.M."/>
            <person name="Gunawardena J."/>
            <person name="Chu W."/>
            <person name="Stover N.A."/>
            <person name="Gregory B.D."/>
            <person name="Nowacki M."/>
            <person name="Derisi J."/>
            <person name="Roy S.W."/>
            <person name="Marshall W.F."/>
            <person name="Sood P."/>
        </authorList>
    </citation>
    <scope>NUCLEOTIDE SEQUENCE [LARGE SCALE GENOMIC DNA]</scope>
    <source>
        <strain evidence="5">WM001</strain>
    </source>
</reference>
<feature type="domain" description="SAM" evidence="4">
    <location>
        <begin position="373"/>
        <end position="439"/>
    </location>
</feature>
<comment type="caution">
    <text evidence="5">The sequence shown here is derived from an EMBL/GenBank/DDBJ whole genome shotgun (WGS) entry which is preliminary data.</text>
</comment>
<dbReference type="PROSITE" id="PS50088">
    <property type="entry name" value="ANK_REPEAT"/>
    <property type="match status" value="4"/>
</dbReference>
<dbReference type="PROSITE" id="PS50105">
    <property type="entry name" value="SAM_DOMAIN"/>
    <property type="match status" value="2"/>
</dbReference>
<dbReference type="SMART" id="SM00248">
    <property type="entry name" value="ANK"/>
    <property type="match status" value="4"/>
</dbReference>
<evidence type="ECO:0000259" key="4">
    <source>
        <dbReference type="PROSITE" id="PS50105"/>
    </source>
</evidence>
<dbReference type="Pfam" id="PF00536">
    <property type="entry name" value="SAM_1"/>
    <property type="match status" value="2"/>
</dbReference>
<dbReference type="InterPro" id="IPR002110">
    <property type="entry name" value="Ankyrin_rpt"/>
</dbReference>
<dbReference type="SUPFAM" id="SSF47769">
    <property type="entry name" value="SAM/Pointed domain"/>
    <property type="match status" value="2"/>
</dbReference>
<name>A0A1R2BB31_9CILI</name>
<dbReference type="SMART" id="SM00454">
    <property type="entry name" value="SAM"/>
    <property type="match status" value="2"/>
</dbReference>
<evidence type="ECO:0000313" key="6">
    <source>
        <dbReference type="Proteomes" id="UP000187209"/>
    </source>
</evidence>
<dbReference type="EMBL" id="MPUH01000794">
    <property type="protein sequence ID" value="OMJ73810.1"/>
    <property type="molecule type" value="Genomic_DNA"/>
</dbReference>
<evidence type="ECO:0000313" key="5">
    <source>
        <dbReference type="EMBL" id="OMJ73810.1"/>
    </source>
</evidence>
<evidence type="ECO:0000256" key="3">
    <source>
        <dbReference type="PROSITE-ProRule" id="PRU00023"/>
    </source>
</evidence>
<feature type="repeat" description="ANK" evidence="3">
    <location>
        <begin position="37"/>
        <end position="69"/>
    </location>
</feature>
<dbReference type="SUPFAM" id="SSF48403">
    <property type="entry name" value="Ankyrin repeat"/>
    <property type="match status" value="1"/>
</dbReference>
<dbReference type="Gene3D" id="1.25.40.20">
    <property type="entry name" value="Ankyrin repeat-containing domain"/>
    <property type="match status" value="2"/>
</dbReference>
<feature type="repeat" description="ANK" evidence="3">
    <location>
        <begin position="103"/>
        <end position="135"/>
    </location>
</feature>
<sequence length="467" mass="52562">MESVQLILKACRIGDLESLQSLLEKSPELIDETDNKLGWNGLYCSVMCGHLDITKYLLRQNANLNIKNRMGETPLHQAVECKNLKMIKVLLKHGADPNPQQNDGETPLHLAVSKGNYKVVCLLLENKANPNIANFVYGKTPVHYAVESGNTKIFIEILKYNPNMYIRDKSGYTPEDLGKSSTKPLINVSHAITPETAEAGSMTLLLSPTYTRCNSDISIFTENKSIDTKIRQIEMMHKKIRETVRSSVDTIKRLDRSGSSLQEIDYERTESEAKSGPNEIKPELYKWLKSLRLLNEYELLAQAGYDDVAQLAKQMKTSLPVTEKSLIKIGMDKLGHRRRLLLSLERLSHKDDDTSILSQIQCCLALPSGIWSNNFITVEKWLEDLSLAELTELFKKAGFEEVEDFMSLSGSPWALDDSVLTEIGVDKPGYRHRILAKIRENSGLAKGEELVIEKTSNNSACELCNIM</sequence>
<keyword evidence="2 3" id="KW-0040">ANK repeat</keyword>
<feature type="domain" description="SAM" evidence="4">
    <location>
        <begin position="283"/>
        <end position="350"/>
    </location>
</feature>
<organism evidence="5 6">
    <name type="scientific">Stentor coeruleus</name>
    <dbReference type="NCBI Taxonomy" id="5963"/>
    <lineage>
        <taxon>Eukaryota</taxon>
        <taxon>Sar</taxon>
        <taxon>Alveolata</taxon>
        <taxon>Ciliophora</taxon>
        <taxon>Postciliodesmatophora</taxon>
        <taxon>Heterotrichea</taxon>
        <taxon>Heterotrichida</taxon>
        <taxon>Stentoridae</taxon>
        <taxon>Stentor</taxon>
    </lineage>
</organism>
<evidence type="ECO:0000256" key="1">
    <source>
        <dbReference type="ARBA" id="ARBA00022737"/>
    </source>
</evidence>
<keyword evidence="1" id="KW-0677">Repeat</keyword>
<dbReference type="Gene3D" id="1.10.150.50">
    <property type="entry name" value="Transcription Factor, Ets-1"/>
    <property type="match status" value="2"/>
</dbReference>
<feature type="repeat" description="ANK" evidence="3">
    <location>
        <begin position="137"/>
        <end position="169"/>
    </location>
</feature>
<protein>
    <recommendedName>
        <fullName evidence="4">SAM domain-containing protein</fullName>
    </recommendedName>
</protein>
<accession>A0A1R2BB31</accession>
<dbReference type="Pfam" id="PF12796">
    <property type="entry name" value="Ank_2"/>
    <property type="match status" value="1"/>
</dbReference>
<dbReference type="AlphaFoldDB" id="A0A1R2BB31"/>
<gene>
    <name evidence="5" type="ORF">SteCoe_27420</name>
</gene>
<keyword evidence="6" id="KW-1185">Reference proteome</keyword>
<feature type="repeat" description="ANK" evidence="3">
    <location>
        <begin position="70"/>
        <end position="102"/>
    </location>
</feature>
<dbReference type="PANTHER" id="PTHR24174:SF16">
    <property type="entry name" value="CASKIN-2"/>
    <property type="match status" value="1"/>
</dbReference>
<dbReference type="InterPro" id="IPR013761">
    <property type="entry name" value="SAM/pointed_sf"/>
</dbReference>
<dbReference type="Pfam" id="PF00023">
    <property type="entry name" value="Ank"/>
    <property type="match status" value="2"/>
</dbReference>
<proteinExistence type="predicted"/>
<dbReference type="OrthoDB" id="293356at2759"/>
<dbReference type="InterPro" id="IPR036770">
    <property type="entry name" value="Ankyrin_rpt-contain_sf"/>
</dbReference>
<dbReference type="PROSITE" id="PS50297">
    <property type="entry name" value="ANK_REP_REGION"/>
    <property type="match status" value="3"/>
</dbReference>
<evidence type="ECO:0000256" key="2">
    <source>
        <dbReference type="ARBA" id="ARBA00023043"/>
    </source>
</evidence>
<dbReference type="Proteomes" id="UP000187209">
    <property type="component" value="Unassembled WGS sequence"/>
</dbReference>
<dbReference type="InterPro" id="IPR001660">
    <property type="entry name" value="SAM"/>
</dbReference>
<dbReference type="InterPro" id="IPR033635">
    <property type="entry name" value="ANKS1/Caskin"/>
</dbReference>